<organism evidence="3">
    <name type="scientific">bioreactor metagenome</name>
    <dbReference type="NCBI Taxonomy" id="1076179"/>
    <lineage>
        <taxon>unclassified sequences</taxon>
        <taxon>metagenomes</taxon>
        <taxon>ecological metagenomes</taxon>
    </lineage>
</organism>
<proteinExistence type="predicted"/>
<name>A0A644YLF1_9ZZZZ</name>
<keyword evidence="2" id="KW-1133">Transmembrane helix</keyword>
<feature type="region of interest" description="Disordered" evidence="1">
    <location>
        <begin position="1"/>
        <end position="25"/>
    </location>
</feature>
<dbReference type="EMBL" id="VSSQ01005439">
    <property type="protein sequence ID" value="MPM29159.1"/>
    <property type="molecule type" value="Genomic_DNA"/>
</dbReference>
<keyword evidence="2" id="KW-0812">Transmembrane</keyword>
<evidence type="ECO:0000313" key="3">
    <source>
        <dbReference type="EMBL" id="MPM29159.1"/>
    </source>
</evidence>
<accession>A0A644YLF1</accession>
<gene>
    <name evidence="3" type="ORF">SDC9_75699</name>
</gene>
<feature type="compositionally biased region" description="Basic and acidic residues" evidence="1">
    <location>
        <begin position="1"/>
        <end position="10"/>
    </location>
</feature>
<feature type="transmembrane region" description="Helical" evidence="2">
    <location>
        <begin position="50"/>
        <end position="68"/>
    </location>
</feature>
<reference evidence="3" key="1">
    <citation type="submission" date="2019-08" db="EMBL/GenBank/DDBJ databases">
        <authorList>
            <person name="Kucharzyk K."/>
            <person name="Murdoch R.W."/>
            <person name="Higgins S."/>
            <person name="Loffler F."/>
        </authorList>
    </citation>
    <scope>NUCLEOTIDE SEQUENCE</scope>
</reference>
<sequence>MVAEEHHDHWGQQSDGDGQQQHDPKSFPVISHHLFVVACMPCGAMPGRTVRHMLFMLFVALGSGLFKLRLMCLCMRMSCVLF</sequence>
<evidence type="ECO:0000256" key="1">
    <source>
        <dbReference type="SAM" id="MobiDB-lite"/>
    </source>
</evidence>
<keyword evidence="2" id="KW-0472">Membrane</keyword>
<protein>
    <submittedName>
        <fullName evidence="3">Uncharacterized protein</fullName>
    </submittedName>
</protein>
<comment type="caution">
    <text evidence="3">The sequence shown here is derived from an EMBL/GenBank/DDBJ whole genome shotgun (WGS) entry which is preliminary data.</text>
</comment>
<dbReference type="AlphaFoldDB" id="A0A644YLF1"/>
<evidence type="ECO:0000256" key="2">
    <source>
        <dbReference type="SAM" id="Phobius"/>
    </source>
</evidence>